<protein>
    <submittedName>
        <fullName evidence="4">Glycoside hydrolase family 92 protein</fullName>
    </submittedName>
</protein>
<dbReference type="PANTHER" id="PTHR12143:SF27">
    <property type="entry name" value="ALPHA-1,2-MANNOSIDASE FAMILY PROTEIN (AFU_ORTHOLOGUE AFUA_5G10520)"/>
    <property type="match status" value="1"/>
</dbReference>
<evidence type="ECO:0000259" key="3">
    <source>
        <dbReference type="Pfam" id="PF17678"/>
    </source>
</evidence>
<dbReference type="Gene3D" id="1.20.1610.10">
    <property type="entry name" value="alpha-1,2-mannosidases domains"/>
    <property type="match status" value="1"/>
</dbReference>
<evidence type="ECO:0000313" key="5">
    <source>
        <dbReference type="Proteomes" id="UP000799423"/>
    </source>
</evidence>
<feature type="chain" id="PRO_5025566392" evidence="1">
    <location>
        <begin position="19"/>
        <end position="833"/>
    </location>
</feature>
<dbReference type="InterPro" id="IPR050883">
    <property type="entry name" value="PNGase"/>
</dbReference>
<feature type="domain" description="Glycosyl hydrolase family 92 N-terminal" evidence="3">
    <location>
        <begin position="26"/>
        <end position="299"/>
    </location>
</feature>
<dbReference type="OrthoDB" id="449263at2759"/>
<dbReference type="Gene3D" id="1.20.1050.60">
    <property type="entry name" value="alpha-1,2-mannosidase"/>
    <property type="match status" value="1"/>
</dbReference>
<dbReference type="Pfam" id="PF17678">
    <property type="entry name" value="Glyco_hydro_92N"/>
    <property type="match status" value="1"/>
</dbReference>
<evidence type="ECO:0000313" key="4">
    <source>
        <dbReference type="EMBL" id="KAF2848705.1"/>
    </source>
</evidence>
<dbReference type="GO" id="GO:0005829">
    <property type="term" value="C:cytosol"/>
    <property type="evidence" value="ECO:0007669"/>
    <property type="project" value="TreeGrafter"/>
</dbReference>
<keyword evidence="5" id="KW-1185">Reference proteome</keyword>
<organism evidence="4 5">
    <name type="scientific">Plenodomus tracheiphilus IPT5</name>
    <dbReference type="NCBI Taxonomy" id="1408161"/>
    <lineage>
        <taxon>Eukaryota</taxon>
        <taxon>Fungi</taxon>
        <taxon>Dikarya</taxon>
        <taxon>Ascomycota</taxon>
        <taxon>Pezizomycotina</taxon>
        <taxon>Dothideomycetes</taxon>
        <taxon>Pleosporomycetidae</taxon>
        <taxon>Pleosporales</taxon>
        <taxon>Pleosporineae</taxon>
        <taxon>Leptosphaeriaceae</taxon>
        <taxon>Plenodomus</taxon>
    </lineage>
</organism>
<dbReference type="InterPro" id="IPR014718">
    <property type="entry name" value="GH-type_carb-bd"/>
</dbReference>
<reference evidence="4" key="1">
    <citation type="submission" date="2020-01" db="EMBL/GenBank/DDBJ databases">
        <authorList>
            <consortium name="DOE Joint Genome Institute"/>
            <person name="Haridas S."/>
            <person name="Albert R."/>
            <person name="Binder M."/>
            <person name="Bloem J."/>
            <person name="Labutti K."/>
            <person name="Salamov A."/>
            <person name="Andreopoulos B."/>
            <person name="Baker S.E."/>
            <person name="Barry K."/>
            <person name="Bills G."/>
            <person name="Bluhm B.H."/>
            <person name="Cannon C."/>
            <person name="Castanera R."/>
            <person name="Culley D.E."/>
            <person name="Daum C."/>
            <person name="Ezra D."/>
            <person name="Gonzalez J.B."/>
            <person name="Henrissat B."/>
            <person name="Kuo A."/>
            <person name="Liang C."/>
            <person name="Lipzen A."/>
            <person name="Lutzoni F."/>
            <person name="Magnuson J."/>
            <person name="Mondo S."/>
            <person name="Nolan M."/>
            <person name="Ohm R."/>
            <person name="Pangilinan J."/>
            <person name="Park H.-J."/>
            <person name="Ramirez L."/>
            <person name="Alfaro M."/>
            <person name="Sun H."/>
            <person name="Tritt A."/>
            <person name="Yoshinaga Y."/>
            <person name="Zwiers L.-H."/>
            <person name="Turgeon B.G."/>
            <person name="Goodwin S.B."/>
            <person name="Spatafora J.W."/>
            <person name="Crous P.W."/>
            <person name="Grigoriev I.V."/>
        </authorList>
    </citation>
    <scope>NUCLEOTIDE SEQUENCE</scope>
    <source>
        <strain evidence="4">IPT5</strain>
    </source>
</reference>
<dbReference type="FunFam" id="2.70.98.10:FF:000028">
    <property type="entry name" value="Alpha-1,2-mannosidase family protein (AFU_orthologue AFUA_5G10520)"/>
    <property type="match status" value="1"/>
</dbReference>
<proteinExistence type="predicted"/>
<dbReference type="FunFam" id="1.20.1050.60:FF:000002">
    <property type="entry name" value="Glycosyl hydrolase family 92"/>
    <property type="match status" value="1"/>
</dbReference>
<dbReference type="AlphaFoldDB" id="A0A6A7B2R2"/>
<dbReference type="NCBIfam" id="TIGR01180">
    <property type="entry name" value="aman2_put"/>
    <property type="match status" value="1"/>
</dbReference>
<dbReference type="InterPro" id="IPR012939">
    <property type="entry name" value="Glyco_hydro_92"/>
</dbReference>
<dbReference type="Gene3D" id="3.30.2080.10">
    <property type="entry name" value="GH92 mannosidase domain"/>
    <property type="match status" value="1"/>
</dbReference>
<dbReference type="GO" id="GO:0006516">
    <property type="term" value="P:glycoprotein catabolic process"/>
    <property type="evidence" value="ECO:0007669"/>
    <property type="project" value="TreeGrafter"/>
</dbReference>
<dbReference type="Proteomes" id="UP000799423">
    <property type="component" value="Unassembled WGS sequence"/>
</dbReference>
<feature type="signal peptide" evidence="1">
    <location>
        <begin position="1"/>
        <end position="18"/>
    </location>
</feature>
<dbReference type="InterPro" id="IPR041371">
    <property type="entry name" value="GH92_N"/>
</dbReference>
<gene>
    <name evidence="4" type="ORF">T440DRAFT_509338</name>
</gene>
<dbReference type="GO" id="GO:0005634">
    <property type="term" value="C:nucleus"/>
    <property type="evidence" value="ECO:0007669"/>
    <property type="project" value="TreeGrafter"/>
</dbReference>
<name>A0A6A7B2R2_9PLEO</name>
<accession>A0A6A7B2R2</accession>
<evidence type="ECO:0000256" key="1">
    <source>
        <dbReference type="SAM" id="SignalP"/>
    </source>
</evidence>
<dbReference type="Pfam" id="PF07971">
    <property type="entry name" value="Glyco_hydro_92"/>
    <property type="match status" value="1"/>
</dbReference>
<keyword evidence="4" id="KW-0378">Hydrolase</keyword>
<feature type="domain" description="Glycosyl hydrolase family 92" evidence="2">
    <location>
        <begin position="305"/>
        <end position="806"/>
    </location>
</feature>
<dbReference type="Gene3D" id="2.70.98.10">
    <property type="match status" value="1"/>
</dbReference>
<dbReference type="InterPro" id="IPR005887">
    <property type="entry name" value="GH92_a_mannosidase_put"/>
</dbReference>
<sequence length="833" mass="92281">MLSFKYTVQLGLAVCISAQDVDYAQFVNPFIGSEGAIPGYAYGGGDVFVGGAVPFGMVKLGIDTYEEPVNQSALNGGYTPQGHVTGISLMHVSGTGGGPKYGFPVQMPLTSIDGEVNLLDNRTYWQTRTGEDVAQVGYFATQFGSGVAVELSASRHAGLYQYKFPTTSESHVLVDFSHYLPHPTRSWDSQFYTGGEINMQPNSSVYTGYTSVAGGWNIGAPVTVYVCGEFDSPPHQAKAFKGRNTFPVSRHFRTFDNGGVPPRPTYTGSTARSGPMNDRVGVVFTWNNTTDIKSRVGISFMSVGKACAYKNTELSWSIEDTAKAARDEWNRDVFSKIHVDTSASANKTRLSLLYSSLYFMHLIPSERVGENPLWESEEPSWDDFYTMWDLFRNQVSLWHLIQPAYYESMIRSLIDMFKHEGYLPDGRSGNYNGLVQGGSNADNVLADAYVKGLRGKINWTEGYAAVKKNAEVLPLFDQNPVDPQGSLKEGRSALEDWIPLGYVSADRNTRAISKTVEYSLNDFAVSQIAAGEAPEEREKYLQRSAGWQLSWDSKATSRNFSGFVMPRYANGSFHSTYNITNCGDCNWSDESYEGTAFGTLIPSSQTTTLLTAHIEYSFVIPHDIRRLIDLTGGPSTFESRLDYIFTPNTSSVDLGVNGLGITTINNIANEPDFQNPYLYNYINKQYKSVERSRQLANDFFHTGSNGIPGNSDAGALNGWLVWQMLGLYPIVTTTVYLLGSPWFGDVNVTVNHDRTLRIRTEGLDDGDGGEGYYVQSVRINDVEWDKNWFEHKDVMVNGGEILFRLGMEKMLWETGDVPPSPGHRVADVGGYRS</sequence>
<keyword evidence="1" id="KW-0732">Signal</keyword>
<dbReference type="PANTHER" id="PTHR12143">
    <property type="entry name" value="PEPTIDE N-GLYCANASE PNGASE -RELATED"/>
    <property type="match status" value="1"/>
</dbReference>
<evidence type="ECO:0000259" key="2">
    <source>
        <dbReference type="Pfam" id="PF07971"/>
    </source>
</evidence>
<dbReference type="EMBL" id="MU006316">
    <property type="protein sequence ID" value="KAF2848705.1"/>
    <property type="molecule type" value="Genomic_DNA"/>
</dbReference>
<dbReference type="GO" id="GO:0030246">
    <property type="term" value="F:carbohydrate binding"/>
    <property type="evidence" value="ECO:0007669"/>
    <property type="project" value="InterPro"/>
</dbReference>
<dbReference type="GO" id="GO:0000224">
    <property type="term" value="F:peptide-N4-(N-acetyl-beta-glucosaminyl)asparagine amidase activity"/>
    <property type="evidence" value="ECO:0007669"/>
    <property type="project" value="TreeGrafter"/>
</dbReference>